<feature type="compositionally biased region" description="Basic and acidic residues" evidence="1">
    <location>
        <begin position="14"/>
        <end position="36"/>
    </location>
</feature>
<feature type="compositionally biased region" description="Polar residues" evidence="1">
    <location>
        <begin position="421"/>
        <end position="440"/>
    </location>
</feature>
<feature type="region of interest" description="Disordered" evidence="1">
    <location>
        <begin position="419"/>
        <end position="527"/>
    </location>
</feature>
<proteinExistence type="predicted"/>
<dbReference type="EMBL" id="CADCTR010003224">
    <property type="protein sequence ID" value="CAA9388622.1"/>
    <property type="molecule type" value="Genomic_DNA"/>
</dbReference>
<feature type="compositionally biased region" description="Basic and acidic residues" evidence="1">
    <location>
        <begin position="45"/>
        <end position="56"/>
    </location>
</feature>
<evidence type="ECO:0000256" key="1">
    <source>
        <dbReference type="SAM" id="MobiDB-lite"/>
    </source>
</evidence>
<feature type="region of interest" description="Disordered" evidence="1">
    <location>
        <begin position="1"/>
        <end position="56"/>
    </location>
</feature>
<gene>
    <name evidence="2" type="ORF">AVDCRST_MAG93-9606</name>
</gene>
<sequence>PTDQHGAQDASNRATRERTREHGGHEPSKHPLDKVSEQVSIARSEAGRPADASNRKARERVHLLDSFLSHHVLIKKWMEKAYSGWDRDVVDRFEKVDLPERVALQRKLDMSKLIGKMHPFEAVRLGDLGPVTAGQDKLNKKRVEYIKQVIDDFSGDAPARAEIFVLFVFNGVHDNDASSILAQLANQGRISELRAMPHVAKLIEARLPEAWRFAEPSESGTAFFTGAGQSFKRLFRNHRNKHWGNSEYERQKAQLPIEYRDIIQQMERDETVAMFTPKNVARGALNEIVGMDPYDLYEAGRNTVSGIRDLAHGEYEKAGEKLSVAAISLLDLLGGKVWNGARGAIGAARGLSPEAHAVMNRLSPHVGREGIEKAGALVRADSRAALLVIEHGEAGVYALLDAKGDVAAAATKLPSRPLTADTKTTNVGPPNLQAPINSPTAGGMPTPDKSTQTLATMPTVPPKAADAPKKAELPKPGEPIKAAEQPKVAETPEAIKLGKPIEPAPRPRPGRPATTGTEPFRTKPFTS</sequence>
<feature type="non-terminal residue" evidence="2">
    <location>
        <position position="1"/>
    </location>
</feature>
<evidence type="ECO:0000313" key="2">
    <source>
        <dbReference type="EMBL" id="CAA9388622.1"/>
    </source>
</evidence>
<organism evidence="2">
    <name type="scientific">uncultured Chloroflexia bacterium</name>
    <dbReference type="NCBI Taxonomy" id="1672391"/>
    <lineage>
        <taxon>Bacteria</taxon>
        <taxon>Bacillati</taxon>
        <taxon>Chloroflexota</taxon>
        <taxon>Chloroflexia</taxon>
        <taxon>environmental samples</taxon>
    </lineage>
</organism>
<name>A0A6J4NKV5_9CHLR</name>
<dbReference type="AlphaFoldDB" id="A0A6J4NKV5"/>
<protein>
    <submittedName>
        <fullName evidence="2">Uncharacterized protein</fullName>
    </submittedName>
</protein>
<feature type="compositionally biased region" description="Polar residues" evidence="1">
    <location>
        <begin position="1"/>
        <end position="13"/>
    </location>
</feature>
<accession>A0A6J4NKV5</accession>
<reference evidence="2" key="1">
    <citation type="submission" date="2020-02" db="EMBL/GenBank/DDBJ databases">
        <authorList>
            <person name="Meier V. D."/>
        </authorList>
    </citation>
    <scope>NUCLEOTIDE SEQUENCE</scope>
    <source>
        <strain evidence="2">AVDCRST_MAG93</strain>
    </source>
</reference>
<feature type="non-terminal residue" evidence="2">
    <location>
        <position position="527"/>
    </location>
</feature>
<feature type="compositionally biased region" description="Basic and acidic residues" evidence="1">
    <location>
        <begin position="466"/>
        <end position="475"/>
    </location>
</feature>